<evidence type="ECO:0000313" key="2">
    <source>
        <dbReference type="Proteomes" id="UP000245590"/>
    </source>
</evidence>
<protein>
    <recommendedName>
        <fullName evidence="3">Tetratricopeptide repeat protein</fullName>
    </recommendedName>
</protein>
<accession>A0A2U2RHH1</accession>
<sequence>MTFTTDPATLRESVDRPEALARWCAANPEDPRTVAHLRVLDRLEEAEDLGRRLLADPSLHPVSRAVRRTRLAQVLQWQGRFEEADEEFALAAEETGLSDDPTSASSILALASVLQQRAASRFENAVVAAAADRPRLAERLRTSALEDARRALAIRERLGAPEGQVLSSRESVGRLEREMAG</sequence>
<evidence type="ECO:0000313" key="1">
    <source>
        <dbReference type="EMBL" id="PWH05319.1"/>
    </source>
</evidence>
<dbReference type="Gene3D" id="1.25.40.10">
    <property type="entry name" value="Tetratricopeptide repeat domain"/>
    <property type="match status" value="1"/>
</dbReference>
<dbReference type="InterPro" id="IPR011990">
    <property type="entry name" value="TPR-like_helical_dom_sf"/>
</dbReference>
<reference evidence="1 2" key="1">
    <citation type="submission" date="2018-05" db="EMBL/GenBank/DDBJ databases">
        <title>Brachybacterium sp. M1HQ-2T, whole genome shotgun sequence.</title>
        <authorList>
            <person name="Tuo L."/>
        </authorList>
    </citation>
    <scope>NUCLEOTIDE SEQUENCE [LARGE SCALE GENOMIC DNA]</scope>
    <source>
        <strain evidence="1 2">M1HQ-2</strain>
    </source>
</reference>
<comment type="caution">
    <text evidence="1">The sequence shown here is derived from an EMBL/GenBank/DDBJ whole genome shotgun (WGS) entry which is preliminary data.</text>
</comment>
<keyword evidence="2" id="KW-1185">Reference proteome</keyword>
<gene>
    <name evidence="1" type="ORF">DEO23_14255</name>
</gene>
<dbReference type="Proteomes" id="UP000245590">
    <property type="component" value="Unassembled WGS sequence"/>
</dbReference>
<proteinExistence type="predicted"/>
<dbReference type="OrthoDB" id="4793449at2"/>
<name>A0A2U2RHH1_9MICO</name>
<evidence type="ECO:0008006" key="3">
    <source>
        <dbReference type="Google" id="ProtNLM"/>
    </source>
</evidence>
<dbReference type="AlphaFoldDB" id="A0A2U2RHH1"/>
<organism evidence="1 2">
    <name type="scientific">Brachybacterium endophyticum</name>
    <dbReference type="NCBI Taxonomy" id="2182385"/>
    <lineage>
        <taxon>Bacteria</taxon>
        <taxon>Bacillati</taxon>
        <taxon>Actinomycetota</taxon>
        <taxon>Actinomycetes</taxon>
        <taxon>Micrococcales</taxon>
        <taxon>Dermabacteraceae</taxon>
        <taxon>Brachybacterium</taxon>
    </lineage>
</organism>
<dbReference type="EMBL" id="QFKX01000006">
    <property type="protein sequence ID" value="PWH05319.1"/>
    <property type="molecule type" value="Genomic_DNA"/>
</dbReference>